<reference evidence="3" key="1">
    <citation type="journal article" date="2013" name="Genome Biol. Evol.">
        <title>Punctuated emergences of genetic and phenotypic innovations in eumetazoan, bilaterian, euteleostome, and hominidae ancestors.</title>
        <authorList>
            <person name="Wenger Y."/>
            <person name="Galliot B."/>
        </authorList>
    </citation>
    <scope>NUCLEOTIDE SEQUENCE</scope>
    <source>
        <tissue evidence="3">Whole animals</tissue>
    </source>
</reference>
<evidence type="ECO:0000256" key="1">
    <source>
        <dbReference type="ARBA" id="ARBA00005375"/>
    </source>
</evidence>
<feature type="chain" id="PRO_5012813648" evidence="2">
    <location>
        <begin position="16"/>
        <end position="378"/>
    </location>
</feature>
<accession>T2MHL7</accession>
<dbReference type="InterPro" id="IPR033379">
    <property type="entry name" value="Acid_Pase_AS"/>
</dbReference>
<sequence length="378" mass="44180">MFNCIFLSLVCQIYCMKTLKMVHVVYRHGARSPLVNFPTNSHKNDWPVDPGMLTKVGMNMEYELGRFLKKRYMIDNHFLNETYIQKEIYIRSSDTPRCLQSAETQLAGLYPPKGYQVWHDLVNNWQPIPVHTVPNDQDSLLRSLRTPCPRLRELLSAQKKKVDYMKKEKENKMLLSLLSNYTGMIVNFKELWVVYDVLKCDIAQGFAFDSWLTPSLFDQIIKLGDWTFLNKFQRDEEFSRLVGGVLLYEIISHMEKFAINRHYKDLYKMNIYSGHDTTILSLMAALNVDLSVPPFAASLMIELYQDVNNSLFVEIEYRNSTGSPFLLKLHDCDISCPLDHFLRLTQNRSSPVQLCLFPYTDRHTTIYSEEGKDETNLY</sequence>
<dbReference type="SUPFAM" id="SSF53254">
    <property type="entry name" value="Phosphoglycerate mutase-like"/>
    <property type="match status" value="1"/>
</dbReference>
<dbReference type="Pfam" id="PF00328">
    <property type="entry name" value="His_Phos_2"/>
    <property type="match status" value="1"/>
</dbReference>
<dbReference type="CDD" id="cd07061">
    <property type="entry name" value="HP_HAP_like"/>
    <property type="match status" value="1"/>
</dbReference>
<dbReference type="PROSITE" id="PS00778">
    <property type="entry name" value="HIS_ACID_PHOSPHAT_2"/>
    <property type="match status" value="1"/>
</dbReference>
<dbReference type="InterPro" id="IPR029033">
    <property type="entry name" value="His_PPase_superfam"/>
</dbReference>
<evidence type="ECO:0000313" key="3">
    <source>
        <dbReference type="EMBL" id="CDG71417.1"/>
    </source>
</evidence>
<feature type="signal peptide" evidence="2">
    <location>
        <begin position="1"/>
        <end position="15"/>
    </location>
</feature>
<dbReference type="PANTHER" id="PTHR11567">
    <property type="entry name" value="ACID PHOSPHATASE-RELATED"/>
    <property type="match status" value="1"/>
</dbReference>
<dbReference type="Gene3D" id="3.40.50.1240">
    <property type="entry name" value="Phosphoglycerate mutase-like"/>
    <property type="match status" value="1"/>
</dbReference>
<dbReference type="InterPro" id="IPR050645">
    <property type="entry name" value="Histidine_acid_phosphatase"/>
</dbReference>
<gene>
    <name evidence="3" type="primary">ACP2</name>
</gene>
<keyword evidence="2" id="KW-0732">Signal</keyword>
<dbReference type="AlphaFoldDB" id="T2MHL7"/>
<dbReference type="EMBL" id="HAAD01005185">
    <property type="protein sequence ID" value="CDG71417.1"/>
    <property type="molecule type" value="mRNA"/>
</dbReference>
<evidence type="ECO:0000256" key="2">
    <source>
        <dbReference type="SAM" id="SignalP"/>
    </source>
</evidence>
<comment type="similarity">
    <text evidence="1">Belongs to the histidine acid phosphatase family.</text>
</comment>
<dbReference type="GO" id="GO:0016791">
    <property type="term" value="F:phosphatase activity"/>
    <property type="evidence" value="ECO:0007669"/>
    <property type="project" value="TreeGrafter"/>
</dbReference>
<dbReference type="OrthoDB" id="6021113at2759"/>
<protein>
    <submittedName>
        <fullName evidence="3">Lysosomal acid phosphatase</fullName>
    </submittedName>
</protein>
<dbReference type="PROSITE" id="PS00616">
    <property type="entry name" value="HIS_ACID_PHOSPHAT_1"/>
    <property type="match status" value="1"/>
</dbReference>
<dbReference type="InterPro" id="IPR000560">
    <property type="entry name" value="His_Pase_clade-2"/>
</dbReference>
<proteinExistence type="evidence at transcript level"/>
<name>T2MHL7_HYDVU</name>
<dbReference type="PANTHER" id="PTHR11567:SF210">
    <property type="entry name" value="ACID PHOSPHATASE 5-RELATED"/>
    <property type="match status" value="1"/>
</dbReference>
<organism evidence="3">
    <name type="scientific">Hydra vulgaris</name>
    <name type="common">Hydra</name>
    <name type="synonym">Hydra attenuata</name>
    <dbReference type="NCBI Taxonomy" id="6087"/>
    <lineage>
        <taxon>Eukaryota</taxon>
        <taxon>Metazoa</taxon>
        <taxon>Cnidaria</taxon>
        <taxon>Hydrozoa</taxon>
        <taxon>Hydroidolina</taxon>
        <taxon>Anthoathecata</taxon>
        <taxon>Aplanulata</taxon>
        <taxon>Hydridae</taxon>
        <taxon>Hydra</taxon>
    </lineage>
</organism>